<protein>
    <recommendedName>
        <fullName evidence="4">DUF2232 domain-containing protein</fullName>
    </recommendedName>
</protein>
<evidence type="ECO:0000313" key="3">
    <source>
        <dbReference type="Proteomes" id="UP001256646"/>
    </source>
</evidence>
<reference evidence="2 3" key="1">
    <citation type="submission" date="2023-09" db="EMBL/GenBank/DDBJ databases">
        <authorList>
            <person name="Zhai L."/>
        </authorList>
    </citation>
    <scope>NUCLEOTIDE SEQUENCE [LARGE SCALE GENOMIC DNA]</scope>
    <source>
        <strain evidence="2 3">5 N-1</strain>
    </source>
</reference>
<keyword evidence="1" id="KW-1133">Transmembrane helix</keyword>
<feature type="transmembrane region" description="Helical" evidence="1">
    <location>
        <begin position="12"/>
        <end position="36"/>
    </location>
</feature>
<keyword evidence="1" id="KW-0472">Membrane</keyword>
<dbReference type="Proteomes" id="UP001256646">
    <property type="component" value="Unassembled WGS sequence"/>
</dbReference>
<dbReference type="EMBL" id="JAVJAN010000073">
    <property type="protein sequence ID" value="MDR5588917.1"/>
    <property type="molecule type" value="Genomic_DNA"/>
</dbReference>
<gene>
    <name evidence="2" type="ORF">RGC78_15735</name>
</gene>
<evidence type="ECO:0008006" key="4">
    <source>
        <dbReference type="Google" id="ProtNLM"/>
    </source>
</evidence>
<comment type="caution">
    <text evidence="2">The sequence shown here is derived from an EMBL/GenBank/DDBJ whole genome shotgun (WGS) entry which is preliminary data.</text>
</comment>
<feature type="transmembrane region" description="Helical" evidence="1">
    <location>
        <begin position="273"/>
        <end position="302"/>
    </location>
</feature>
<dbReference type="InterPro" id="IPR018710">
    <property type="entry name" value="DUF2232"/>
</dbReference>
<feature type="transmembrane region" description="Helical" evidence="1">
    <location>
        <begin position="107"/>
        <end position="132"/>
    </location>
</feature>
<sequence>MNKLETKKMTEAGVLTAVFVVISIIAIGTGIGYLGYLDFMVPIITILIYLRCGFKYTLLSSVSSILIIALTIGDVVSGICISQSMVLGFICGIFVEKKETILDDLFYCSILSCVVMVMIDINFSNILGYSLLKESQIYVDKLLFLNKTLKNVLYYILIISLPVGTTFITYIASLFLGKKLNLLSCVSNKKFLVIRNFKKYGIVICCSKKIINIGIVYLSSMYILYLNIEISKFVHLNIILNSIKYIVIYFLLQDSYKYINRMIYTLTKSKLSLILMEILTLYMLLNYFIKTAIVLISISFIMDNILNLREKQIVFLDKILI</sequence>
<feature type="transmembrane region" description="Helical" evidence="1">
    <location>
        <begin position="234"/>
        <end position="252"/>
    </location>
</feature>
<feature type="transmembrane region" description="Helical" evidence="1">
    <location>
        <begin position="210"/>
        <end position="228"/>
    </location>
</feature>
<name>A0ABU1ELG4_9CLOT</name>
<feature type="transmembrane region" description="Helical" evidence="1">
    <location>
        <begin position="152"/>
        <end position="176"/>
    </location>
</feature>
<dbReference type="RefSeq" id="WP_252212228.1">
    <property type="nucleotide sequence ID" value="NZ_JAVJAN010000073.1"/>
</dbReference>
<organism evidence="2 3">
    <name type="scientific">Clostridium aquiflavi</name>
    <dbReference type="NCBI Taxonomy" id="3073603"/>
    <lineage>
        <taxon>Bacteria</taxon>
        <taxon>Bacillati</taxon>
        <taxon>Bacillota</taxon>
        <taxon>Clostridia</taxon>
        <taxon>Eubacteriales</taxon>
        <taxon>Clostridiaceae</taxon>
        <taxon>Clostridium</taxon>
    </lineage>
</organism>
<feature type="transmembrane region" description="Helical" evidence="1">
    <location>
        <begin position="48"/>
        <end position="69"/>
    </location>
</feature>
<feature type="transmembrane region" description="Helical" evidence="1">
    <location>
        <begin position="75"/>
        <end position="95"/>
    </location>
</feature>
<dbReference type="Gene3D" id="1.10.1760.20">
    <property type="match status" value="1"/>
</dbReference>
<evidence type="ECO:0000256" key="1">
    <source>
        <dbReference type="SAM" id="Phobius"/>
    </source>
</evidence>
<keyword evidence="1" id="KW-0812">Transmembrane</keyword>
<evidence type="ECO:0000313" key="2">
    <source>
        <dbReference type="EMBL" id="MDR5588917.1"/>
    </source>
</evidence>
<keyword evidence="3" id="KW-1185">Reference proteome</keyword>
<proteinExistence type="predicted"/>
<dbReference type="Pfam" id="PF09991">
    <property type="entry name" value="DUF2232"/>
    <property type="match status" value="1"/>
</dbReference>
<accession>A0ABU1ELG4</accession>